<dbReference type="GO" id="GO:0032259">
    <property type="term" value="P:methylation"/>
    <property type="evidence" value="ECO:0007669"/>
    <property type="project" value="UniProtKB-KW"/>
</dbReference>
<dbReference type="InterPro" id="IPR006901">
    <property type="entry name" value="TrmK"/>
</dbReference>
<dbReference type="PANTHER" id="PTHR38451">
    <property type="entry name" value="TRNA (ADENINE(22)-N(1))-METHYLTRANSFERASE"/>
    <property type="match status" value="1"/>
</dbReference>
<dbReference type="Proteomes" id="UP001164803">
    <property type="component" value="Chromosome"/>
</dbReference>
<dbReference type="RefSeq" id="WP_268046135.1">
    <property type="nucleotide sequence ID" value="NZ_CP104064.1"/>
</dbReference>
<dbReference type="PIRSF" id="PIRSF018637">
    <property type="entry name" value="TrmK"/>
    <property type="match status" value="1"/>
</dbReference>
<reference evidence="1" key="1">
    <citation type="submission" date="2022-08" db="EMBL/GenBank/DDBJ databases">
        <title>Alicyclobacillus dauci DSM2870, complete genome.</title>
        <authorList>
            <person name="Wang Q."/>
            <person name="Cai R."/>
            <person name="Wang Z."/>
        </authorList>
    </citation>
    <scope>NUCLEOTIDE SEQUENCE</scope>
    <source>
        <strain evidence="1">DSM 28700</strain>
    </source>
</reference>
<evidence type="ECO:0000313" key="1">
    <source>
        <dbReference type="EMBL" id="WAH38558.1"/>
    </source>
</evidence>
<dbReference type="Gene3D" id="1.10.287.1890">
    <property type="match status" value="1"/>
</dbReference>
<keyword evidence="1" id="KW-0489">Methyltransferase</keyword>
<protein>
    <submittedName>
        <fullName evidence="1">Class I SAM-dependent methyltransferase</fullName>
    </submittedName>
</protein>
<keyword evidence="2" id="KW-1185">Reference proteome</keyword>
<dbReference type="Gene3D" id="3.40.50.150">
    <property type="entry name" value="Vaccinia Virus protein VP39"/>
    <property type="match status" value="1"/>
</dbReference>
<evidence type="ECO:0000313" key="2">
    <source>
        <dbReference type="Proteomes" id="UP001164803"/>
    </source>
</evidence>
<organism evidence="1 2">
    <name type="scientific">Alicyclobacillus dauci</name>
    <dbReference type="NCBI Taxonomy" id="1475485"/>
    <lineage>
        <taxon>Bacteria</taxon>
        <taxon>Bacillati</taxon>
        <taxon>Bacillota</taxon>
        <taxon>Bacilli</taxon>
        <taxon>Bacillales</taxon>
        <taxon>Alicyclobacillaceae</taxon>
        <taxon>Alicyclobacillus</taxon>
    </lineage>
</organism>
<dbReference type="GO" id="GO:0008168">
    <property type="term" value="F:methyltransferase activity"/>
    <property type="evidence" value="ECO:0007669"/>
    <property type="project" value="UniProtKB-KW"/>
</dbReference>
<keyword evidence="1" id="KW-0808">Transferase</keyword>
<proteinExistence type="predicted"/>
<gene>
    <name evidence="1" type="ORF">NZD86_08785</name>
</gene>
<accession>A0ABY6Z6N4</accession>
<dbReference type="SUPFAM" id="SSF53335">
    <property type="entry name" value="S-adenosyl-L-methionine-dependent methyltransferases"/>
    <property type="match status" value="1"/>
</dbReference>
<dbReference type="PANTHER" id="PTHR38451:SF1">
    <property type="entry name" value="TRNA (ADENINE(22)-N(1))-METHYLTRANSFERASE"/>
    <property type="match status" value="1"/>
</dbReference>
<dbReference type="InterPro" id="IPR029063">
    <property type="entry name" value="SAM-dependent_MTases_sf"/>
</dbReference>
<dbReference type="EMBL" id="CP104064">
    <property type="protein sequence ID" value="WAH38558.1"/>
    <property type="molecule type" value="Genomic_DNA"/>
</dbReference>
<name>A0ABY6Z6N4_9BACL</name>
<dbReference type="Pfam" id="PF12847">
    <property type="entry name" value="Methyltransf_18"/>
    <property type="match status" value="1"/>
</dbReference>
<sequence>MQPITLSKRMQKIVEHIPKCESLADIGTDHAFIPIHTVQTKRALHAIATDLREGPLRKARENVNRHGLKELIELRLGNGFQPIRPGEVDVIVSAGIGGHVHTQMLDESPKVTQSVSTIIFQPMNAGHLLRSRLDELHFTLSSEALVLDDDRIYEIIIATPNAHRDPAYDPYRDDPSRLMLAYTYGPLLLRDPDELFHMRLEREINKLRAVQHSVQTSDNLEARERFDTLQAEIEQLLALQVETRGGKPLD</sequence>